<dbReference type="Proteomes" id="UP000267630">
    <property type="component" value="Chromosome 3"/>
</dbReference>
<reference evidence="1 2" key="1">
    <citation type="submission" date="2018-12" db="EMBL/GenBank/DDBJ databases">
        <authorList>
            <consortium name="Pathogen Informatics"/>
        </authorList>
    </citation>
    <scope>NUCLEOTIDE SEQUENCE [LARGE SCALE GENOMIC DNA]</scope>
    <source>
        <strain evidence="1 2">NCTC9997</strain>
    </source>
</reference>
<dbReference type="EMBL" id="LR134253">
    <property type="protein sequence ID" value="VED48475.1"/>
    <property type="molecule type" value="Genomic_DNA"/>
</dbReference>
<evidence type="ECO:0000313" key="1">
    <source>
        <dbReference type="EMBL" id="VED48475.1"/>
    </source>
</evidence>
<sequence length="235" mass="26844">MARTKGAVAKGVDNKAVRAFLLMHRSLAELPQIVEDCIWGAMGQEKESRGYSGERIVAILKQLDYIDTSTVHQQMWDYNISQGDETAPSRRNTERMTKVLRCASDAIYHHARLSRRSESTHQEIFNLTDDDREQVRSWVKSCEWWKVKGLLDSCGKRMVRHQLPILEYTGDNLVGLTTLMPVAMRPPLILPCPFNVNERIIDHQPASMFTVKGSKNLQPLIEEIGLHYARLRSVA</sequence>
<protein>
    <submittedName>
        <fullName evidence="1">Uncharacterized protein</fullName>
    </submittedName>
</protein>
<accession>A0A7Z8Z847</accession>
<gene>
    <name evidence="1" type="ORF">NCTC9997_02124</name>
</gene>
<evidence type="ECO:0000313" key="2">
    <source>
        <dbReference type="Proteomes" id="UP000267630"/>
    </source>
</evidence>
<name>A0A7Z8Z847_RAOTE</name>
<keyword evidence="2" id="KW-1185">Reference proteome</keyword>
<dbReference type="AlphaFoldDB" id="A0A7Z8Z847"/>
<proteinExistence type="predicted"/>
<organism evidence="1 2">
    <name type="scientific">Raoultella terrigena</name>
    <name type="common">Klebsiella terrigena</name>
    <dbReference type="NCBI Taxonomy" id="577"/>
    <lineage>
        <taxon>Bacteria</taxon>
        <taxon>Pseudomonadati</taxon>
        <taxon>Pseudomonadota</taxon>
        <taxon>Gammaproteobacteria</taxon>
        <taxon>Enterobacterales</taxon>
        <taxon>Enterobacteriaceae</taxon>
        <taxon>Klebsiella/Raoultella group</taxon>
        <taxon>Raoultella</taxon>
    </lineage>
</organism>